<sequence>MTLRPLLLALAAPLALAACGEPAEPDPAADTPPASTPGAPASASASQSGAPTGSLSAGSKASTASPAGDAAMGTVDSNPPGDACGASKVAPFVAQQATAAVRARLEAEVGHDRIRWVGPDTVVTMDFRSDRLNVMLDSNDVITGGKCQ</sequence>
<proteinExistence type="predicted"/>
<keyword evidence="4" id="KW-1185">Reference proteome</keyword>
<evidence type="ECO:0008006" key="5">
    <source>
        <dbReference type="Google" id="ProtNLM"/>
    </source>
</evidence>
<dbReference type="EMBL" id="WTZA01000001">
    <property type="protein sequence ID" value="MXO74004.1"/>
    <property type="molecule type" value="Genomic_DNA"/>
</dbReference>
<feature type="compositionally biased region" description="Low complexity" evidence="1">
    <location>
        <begin position="20"/>
        <end position="54"/>
    </location>
</feature>
<feature type="compositionally biased region" description="Polar residues" evidence="1">
    <location>
        <begin position="55"/>
        <end position="65"/>
    </location>
</feature>
<accession>A0A6I4TB71</accession>
<keyword evidence="2" id="KW-0732">Signal</keyword>
<gene>
    <name evidence="3" type="ORF">GRI40_02060</name>
</gene>
<dbReference type="Proteomes" id="UP000439522">
    <property type="component" value="Unassembled WGS sequence"/>
</dbReference>
<evidence type="ECO:0000256" key="2">
    <source>
        <dbReference type="SAM" id="SignalP"/>
    </source>
</evidence>
<dbReference type="PROSITE" id="PS51257">
    <property type="entry name" value="PROKAR_LIPOPROTEIN"/>
    <property type="match status" value="1"/>
</dbReference>
<organism evidence="3 4">
    <name type="scientific">Tsuneonella aeria</name>
    <dbReference type="NCBI Taxonomy" id="1837929"/>
    <lineage>
        <taxon>Bacteria</taxon>
        <taxon>Pseudomonadati</taxon>
        <taxon>Pseudomonadota</taxon>
        <taxon>Alphaproteobacteria</taxon>
        <taxon>Sphingomonadales</taxon>
        <taxon>Erythrobacteraceae</taxon>
        <taxon>Tsuneonella</taxon>
    </lineage>
</organism>
<dbReference type="Pfam" id="PF11720">
    <property type="entry name" value="Inhibitor_I78"/>
    <property type="match status" value="1"/>
</dbReference>
<dbReference type="Gene3D" id="3.30.10.10">
    <property type="entry name" value="Trypsin Inhibitor V, subunit A"/>
    <property type="match status" value="1"/>
</dbReference>
<reference evidence="3 4" key="1">
    <citation type="submission" date="2019-12" db="EMBL/GenBank/DDBJ databases">
        <title>Genomic-based taxomic classification of the family Erythrobacteraceae.</title>
        <authorList>
            <person name="Xu L."/>
        </authorList>
    </citation>
    <scope>NUCLEOTIDE SEQUENCE [LARGE SCALE GENOMIC DNA]</scope>
    <source>
        <strain evidence="3 4">100921-2</strain>
    </source>
</reference>
<feature type="chain" id="PRO_5026157249" description="Peptidase inhibitor I78" evidence="2">
    <location>
        <begin position="18"/>
        <end position="148"/>
    </location>
</feature>
<name>A0A6I4TB71_9SPHN</name>
<evidence type="ECO:0000256" key="1">
    <source>
        <dbReference type="SAM" id="MobiDB-lite"/>
    </source>
</evidence>
<evidence type="ECO:0000313" key="3">
    <source>
        <dbReference type="EMBL" id="MXO74004.1"/>
    </source>
</evidence>
<dbReference type="InterPro" id="IPR021719">
    <property type="entry name" value="Prot_inh_I78"/>
</dbReference>
<dbReference type="RefSeq" id="WP_160609798.1">
    <property type="nucleotide sequence ID" value="NZ_WTZA01000001.1"/>
</dbReference>
<protein>
    <recommendedName>
        <fullName evidence="5">Peptidase inhibitor I78</fullName>
    </recommendedName>
</protein>
<feature type="signal peptide" evidence="2">
    <location>
        <begin position="1"/>
        <end position="17"/>
    </location>
</feature>
<dbReference type="OrthoDB" id="7427364at2"/>
<comment type="caution">
    <text evidence="3">The sequence shown here is derived from an EMBL/GenBank/DDBJ whole genome shotgun (WGS) entry which is preliminary data.</text>
</comment>
<feature type="region of interest" description="Disordered" evidence="1">
    <location>
        <begin position="20"/>
        <end position="86"/>
    </location>
</feature>
<evidence type="ECO:0000313" key="4">
    <source>
        <dbReference type="Proteomes" id="UP000439522"/>
    </source>
</evidence>
<dbReference type="AlphaFoldDB" id="A0A6I4TB71"/>